<dbReference type="GO" id="GO:0031177">
    <property type="term" value="F:phosphopantetheine binding"/>
    <property type="evidence" value="ECO:0007669"/>
    <property type="project" value="TreeGrafter"/>
</dbReference>
<evidence type="ECO:0000313" key="3">
    <source>
        <dbReference type="Proteomes" id="UP000749646"/>
    </source>
</evidence>
<dbReference type="GO" id="GO:0044550">
    <property type="term" value="P:secondary metabolite biosynthetic process"/>
    <property type="evidence" value="ECO:0007669"/>
    <property type="project" value="TreeGrafter"/>
</dbReference>
<protein>
    <recommendedName>
        <fullName evidence="1">AMP-dependent synthetase/ligase domain-containing protein</fullName>
    </recommendedName>
</protein>
<dbReference type="AlphaFoldDB" id="A0A9P6MCM9"/>
<dbReference type="EMBL" id="JAAAHW010002484">
    <property type="protein sequence ID" value="KAF9991859.1"/>
    <property type="molecule type" value="Genomic_DNA"/>
</dbReference>
<dbReference type="OrthoDB" id="4851581at2759"/>
<feature type="non-terminal residue" evidence="2">
    <location>
        <position position="160"/>
    </location>
</feature>
<dbReference type="InterPro" id="IPR042099">
    <property type="entry name" value="ANL_N_sf"/>
</dbReference>
<dbReference type="Pfam" id="PF00501">
    <property type="entry name" value="AMP-binding"/>
    <property type="match status" value="1"/>
</dbReference>
<dbReference type="GO" id="GO:0043041">
    <property type="term" value="P:amino acid activation for nonribosomal peptide biosynthetic process"/>
    <property type="evidence" value="ECO:0007669"/>
    <property type="project" value="TreeGrafter"/>
</dbReference>
<dbReference type="SUPFAM" id="SSF56801">
    <property type="entry name" value="Acetyl-CoA synthetase-like"/>
    <property type="match status" value="1"/>
</dbReference>
<dbReference type="PANTHER" id="PTHR45527:SF1">
    <property type="entry name" value="FATTY ACID SYNTHASE"/>
    <property type="match status" value="1"/>
</dbReference>
<name>A0A9P6MCM9_9FUNG</name>
<dbReference type="GO" id="GO:0005737">
    <property type="term" value="C:cytoplasm"/>
    <property type="evidence" value="ECO:0007669"/>
    <property type="project" value="TreeGrafter"/>
</dbReference>
<organism evidence="2 3">
    <name type="scientific">Modicella reniformis</name>
    <dbReference type="NCBI Taxonomy" id="1440133"/>
    <lineage>
        <taxon>Eukaryota</taxon>
        <taxon>Fungi</taxon>
        <taxon>Fungi incertae sedis</taxon>
        <taxon>Mucoromycota</taxon>
        <taxon>Mortierellomycotina</taxon>
        <taxon>Mortierellomycetes</taxon>
        <taxon>Mortierellales</taxon>
        <taxon>Mortierellaceae</taxon>
        <taxon>Modicella</taxon>
    </lineage>
</organism>
<dbReference type="PANTHER" id="PTHR45527">
    <property type="entry name" value="NONRIBOSOMAL PEPTIDE SYNTHETASE"/>
    <property type="match status" value="1"/>
</dbReference>
<dbReference type="Gene3D" id="3.40.50.12780">
    <property type="entry name" value="N-terminal domain of ligase-like"/>
    <property type="match status" value="1"/>
</dbReference>
<feature type="non-terminal residue" evidence="2">
    <location>
        <position position="1"/>
    </location>
</feature>
<dbReference type="InterPro" id="IPR020459">
    <property type="entry name" value="AMP-binding"/>
</dbReference>
<evidence type="ECO:0000313" key="2">
    <source>
        <dbReference type="EMBL" id="KAF9991859.1"/>
    </source>
</evidence>
<evidence type="ECO:0000259" key="1">
    <source>
        <dbReference type="Pfam" id="PF00501"/>
    </source>
</evidence>
<dbReference type="InterPro" id="IPR020845">
    <property type="entry name" value="AMP-binding_CS"/>
</dbReference>
<proteinExistence type="predicted"/>
<dbReference type="PROSITE" id="PS00455">
    <property type="entry name" value="AMP_BINDING"/>
    <property type="match status" value="1"/>
</dbReference>
<comment type="caution">
    <text evidence="2">The sequence shown here is derived from an EMBL/GenBank/DDBJ whole genome shotgun (WGS) entry which is preliminary data.</text>
</comment>
<dbReference type="InterPro" id="IPR000873">
    <property type="entry name" value="AMP-dep_synth/lig_dom"/>
</dbReference>
<dbReference type="Proteomes" id="UP000749646">
    <property type="component" value="Unassembled WGS sequence"/>
</dbReference>
<sequence length="160" mass="17426">VTTIVMTDPYIQTSSLSMDPSVPELTSHSLAYVMYTSGSTGKPKGVMVEHQGIVNLMSSRPDDFGVNTTSRVLQYTSISFDLSVSEIFVALCSGASLYLLPDRVRSDPVQLWEYLARNVITHLTVTPSVLWDSASLQPLETPVTFITGGEALPTVLLRSL</sequence>
<feature type="domain" description="AMP-dependent synthetase/ligase" evidence="1">
    <location>
        <begin position="20"/>
        <end position="158"/>
    </location>
</feature>
<gene>
    <name evidence="2" type="ORF">BGZ65_013018</name>
</gene>
<accession>A0A9P6MCM9</accession>
<reference evidence="2" key="1">
    <citation type="journal article" date="2020" name="Fungal Divers.">
        <title>Resolving the Mortierellaceae phylogeny through synthesis of multi-gene phylogenetics and phylogenomics.</title>
        <authorList>
            <person name="Vandepol N."/>
            <person name="Liber J."/>
            <person name="Desiro A."/>
            <person name="Na H."/>
            <person name="Kennedy M."/>
            <person name="Barry K."/>
            <person name="Grigoriev I.V."/>
            <person name="Miller A.N."/>
            <person name="O'Donnell K."/>
            <person name="Stajich J.E."/>
            <person name="Bonito G."/>
        </authorList>
    </citation>
    <scope>NUCLEOTIDE SEQUENCE</scope>
    <source>
        <strain evidence="2">MES-2147</strain>
    </source>
</reference>
<keyword evidence="3" id="KW-1185">Reference proteome</keyword>
<dbReference type="PRINTS" id="PR00154">
    <property type="entry name" value="AMPBINDING"/>
</dbReference>